<reference evidence="1" key="1">
    <citation type="submission" date="2021-01" db="EMBL/GenBank/DDBJ databases">
        <authorList>
            <person name="Kaushik A."/>
        </authorList>
    </citation>
    <scope>NUCLEOTIDE SEQUENCE</scope>
    <source>
        <strain evidence="1">Type strain: AG8-Rh-89/</strain>
    </source>
</reference>
<gene>
    <name evidence="1" type="ORF">RDB_LOCUS82985</name>
</gene>
<feature type="non-terminal residue" evidence="1">
    <location>
        <position position="1"/>
    </location>
</feature>
<evidence type="ECO:0000313" key="1">
    <source>
        <dbReference type="EMBL" id="CAE6489463.1"/>
    </source>
</evidence>
<proteinExistence type="predicted"/>
<sequence length="284" mass="32426">PWYNQPTQPELLSALRIGKSRIDSKLTTKLFGPFKFANLPESSRRINIMSKYDYLHKYSCIYTWAPPTSLAIAGQAQEAIYAIQNKQDVSTSLLESVISLTAHFKSLMEMLNNPALIQDCIFHLYQRRKEGIQVFDDEWGYLYFRILILAINASMISKYHYPALWNTLTSMDGKQDVDGPLSDALNIFLAERMNDPHPDQIIGWNSQGPRTTIVSKANALLLLDLLFQDRKGLLRAWSETRSPTLTGVLFVLWRCVHITGWVWYSMLWVVESSLVLAPLSVGSH</sequence>
<protein>
    <submittedName>
        <fullName evidence="1">Uncharacterized protein</fullName>
    </submittedName>
</protein>
<dbReference type="Proteomes" id="UP000663850">
    <property type="component" value="Unassembled WGS sequence"/>
</dbReference>
<comment type="caution">
    <text evidence="1">The sequence shown here is derived from an EMBL/GenBank/DDBJ whole genome shotgun (WGS) entry which is preliminary data.</text>
</comment>
<dbReference type="AlphaFoldDB" id="A0A8H3H7X5"/>
<evidence type="ECO:0000313" key="2">
    <source>
        <dbReference type="Proteomes" id="UP000663850"/>
    </source>
</evidence>
<dbReference type="EMBL" id="CAJMWZ010004409">
    <property type="protein sequence ID" value="CAE6489463.1"/>
    <property type="molecule type" value="Genomic_DNA"/>
</dbReference>
<name>A0A8H3H7X5_9AGAM</name>
<accession>A0A8H3H7X5</accession>
<organism evidence="1 2">
    <name type="scientific">Rhizoctonia solani</name>
    <dbReference type="NCBI Taxonomy" id="456999"/>
    <lineage>
        <taxon>Eukaryota</taxon>
        <taxon>Fungi</taxon>
        <taxon>Dikarya</taxon>
        <taxon>Basidiomycota</taxon>
        <taxon>Agaricomycotina</taxon>
        <taxon>Agaricomycetes</taxon>
        <taxon>Cantharellales</taxon>
        <taxon>Ceratobasidiaceae</taxon>
        <taxon>Rhizoctonia</taxon>
    </lineage>
</organism>